<feature type="compositionally biased region" description="Polar residues" evidence="8">
    <location>
        <begin position="117"/>
        <end position="126"/>
    </location>
</feature>
<dbReference type="InterPro" id="IPR044653">
    <property type="entry name" value="AZF1/2/3-like"/>
</dbReference>
<evidence type="ECO:0000259" key="9">
    <source>
        <dbReference type="PROSITE" id="PS50157"/>
    </source>
</evidence>
<dbReference type="Gene3D" id="3.30.160.60">
    <property type="entry name" value="Classic Zinc Finger"/>
    <property type="match status" value="1"/>
</dbReference>
<evidence type="ECO:0000256" key="1">
    <source>
        <dbReference type="ARBA" id="ARBA00022723"/>
    </source>
</evidence>
<feature type="region of interest" description="Disordered" evidence="8">
    <location>
        <begin position="107"/>
        <end position="128"/>
    </location>
</feature>
<keyword evidence="1" id="KW-0479">Metal-binding</keyword>
<feature type="domain" description="C2H2-type" evidence="9">
    <location>
        <begin position="137"/>
        <end position="159"/>
    </location>
</feature>
<dbReference type="PROSITE" id="PS00028">
    <property type="entry name" value="ZINC_FINGER_C2H2_1"/>
    <property type="match status" value="2"/>
</dbReference>
<dbReference type="SMART" id="SM00355">
    <property type="entry name" value="ZnF_C2H2"/>
    <property type="match status" value="2"/>
</dbReference>
<dbReference type="GO" id="GO:0000976">
    <property type="term" value="F:transcription cis-regulatory region binding"/>
    <property type="evidence" value="ECO:0007669"/>
    <property type="project" value="TreeGrafter"/>
</dbReference>
<evidence type="ECO:0000256" key="3">
    <source>
        <dbReference type="ARBA" id="ARBA00022771"/>
    </source>
</evidence>
<dbReference type="GO" id="GO:0005634">
    <property type="term" value="C:nucleus"/>
    <property type="evidence" value="ECO:0007669"/>
    <property type="project" value="TreeGrafter"/>
</dbReference>
<sequence length="224" mass="24185">MAALEALALPHDHHRFPSAPTTTTTTADTTTTTSSEEYAPNFDSWKKGKRSKRPRSEEEYLALCLVMLANSGRAGPTPVPVAVEAPPALTYRCSVCDKAFPSYQALGGHKASHKKTTASSTDSGDQSAERAKVAKIHQCSVCFKLFPTGQALGGHKRCHWDGGVAATTRSTTTNTNTNNSDMSGSLVLSKGPMFDLNLPARLDFWPETADDEVTSPLTIKRRLF</sequence>
<dbReference type="GO" id="GO:0008270">
    <property type="term" value="F:zinc ion binding"/>
    <property type="evidence" value="ECO:0007669"/>
    <property type="project" value="UniProtKB-KW"/>
</dbReference>
<gene>
    <name evidence="10" type="ORF">NYM_LOCUS15937</name>
</gene>
<evidence type="ECO:0000256" key="7">
    <source>
        <dbReference type="PROSITE-ProRule" id="PRU00042"/>
    </source>
</evidence>
<dbReference type="OMA" id="KRCHYSG"/>
<protein>
    <recommendedName>
        <fullName evidence="9">C2H2-type domain-containing protein</fullName>
    </recommendedName>
</protein>
<dbReference type="SUPFAM" id="SSF57667">
    <property type="entry name" value="beta-beta-alpha zinc fingers"/>
    <property type="match status" value="1"/>
</dbReference>
<evidence type="ECO:0000256" key="4">
    <source>
        <dbReference type="ARBA" id="ARBA00022833"/>
    </source>
</evidence>
<evidence type="ECO:0000313" key="10">
    <source>
        <dbReference type="EMBL" id="VVW19422.1"/>
    </source>
</evidence>
<feature type="compositionally biased region" description="Low complexity" evidence="8">
    <location>
        <begin position="21"/>
        <end position="33"/>
    </location>
</feature>
<dbReference type="PANTHER" id="PTHR45988:SF1">
    <property type="entry name" value="ZINC FINGER PROTEIN AZF2"/>
    <property type="match status" value="1"/>
</dbReference>
<dbReference type="EMBL" id="LR721781">
    <property type="protein sequence ID" value="VVW19422.1"/>
    <property type="molecule type" value="Genomic_DNA"/>
</dbReference>
<evidence type="ECO:0000256" key="2">
    <source>
        <dbReference type="ARBA" id="ARBA00022737"/>
    </source>
</evidence>
<evidence type="ECO:0000256" key="8">
    <source>
        <dbReference type="SAM" id="MobiDB-lite"/>
    </source>
</evidence>
<dbReference type="AlphaFoldDB" id="A0A5K1BWR2"/>
<dbReference type="PANTHER" id="PTHR45988">
    <property type="entry name" value="C2H2 TYPE ZINC FINGER TRANSCRIPTION FACTOR FAMILY-RELATED"/>
    <property type="match status" value="1"/>
</dbReference>
<dbReference type="InterPro" id="IPR036236">
    <property type="entry name" value="Znf_C2H2_sf"/>
</dbReference>
<keyword evidence="4" id="KW-0862">Zinc</keyword>
<reference evidence="10" key="1">
    <citation type="submission" date="2019-09" db="EMBL/GenBank/DDBJ databases">
        <authorList>
            <person name="Zhang L."/>
        </authorList>
    </citation>
    <scope>NUCLEOTIDE SEQUENCE</scope>
</reference>
<evidence type="ECO:0000256" key="6">
    <source>
        <dbReference type="ARBA" id="ARBA00023163"/>
    </source>
</evidence>
<evidence type="ECO:0000256" key="5">
    <source>
        <dbReference type="ARBA" id="ARBA00023015"/>
    </source>
</evidence>
<accession>A0A5K1BWR2</accession>
<feature type="region of interest" description="Disordered" evidence="8">
    <location>
        <begin position="1"/>
        <end position="51"/>
    </location>
</feature>
<proteinExistence type="predicted"/>
<organism evidence="10">
    <name type="scientific">Nymphaea colorata</name>
    <name type="common">pocket water lily</name>
    <dbReference type="NCBI Taxonomy" id="210225"/>
    <lineage>
        <taxon>Eukaryota</taxon>
        <taxon>Viridiplantae</taxon>
        <taxon>Streptophyta</taxon>
        <taxon>Embryophyta</taxon>
        <taxon>Tracheophyta</taxon>
        <taxon>Spermatophyta</taxon>
        <taxon>Magnoliopsida</taxon>
        <taxon>Nymphaeales</taxon>
        <taxon>Nymphaeaceae</taxon>
        <taxon>Nymphaea</taxon>
    </lineage>
</organism>
<keyword evidence="3 7" id="KW-0863">Zinc-finger</keyword>
<dbReference type="Gramene" id="NC3G0226320.1">
    <property type="protein sequence ID" value="NC3G0226320.1:cds"/>
    <property type="gene ID" value="NC3G0226320"/>
</dbReference>
<dbReference type="GO" id="GO:0003700">
    <property type="term" value="F:DNA-binding transcription factor activity"/>
    <property type="evidence" value="ECO:0007669"/>
    <property type="project" value="InterPro"/>
</dbReference>
<dbReference type="Pfam" id="PF13912">
    <property type="entry name" value="zf-C2H2_6"/>
    <property type="match status" value="2"/>
</dbReference>
<feature type="domain" description="C2H2-type" evidence="9">
    <location>
        <begin position="91"/>
        <end position="118"/>
    </location>
</feature>
<dbReference type="InterPro" id="IPR013087">
    <property type="entry name" value="Znf_C2H2_type"/>
</dbReference>
<name>A0A5K1BWR2_9MAGN</name>
<keyword evidence="2" id="KW-0677">Repeat</keyword>
<keyword evidence="6" id="KW-0804">Transcription</keyword>
<dbReference type="PROSITE" id="PS50157">
    <property type="entry name" value="ZINC_FINGER_C2H2_2"/>
    <property type="match status" value="2"/>
</dbReference>
<keyword evidence="5" id="KW-0805">Transcription regulation</keyword>